<dbReference type="InterPro" id="IPR011045">
    <property type="entry name" value="N2O_reductase_N"/>
</dbReference>
<gene>
    <name evidence="2" type="ORF">H9Q80_09020</name>
</gene>
<evidence type="ECO:0000313" key="3">
    <source>
        <dbReference type="Proteomes" id="UP000515856"/>
    </source>
</evidence>
<sequence length="317" mass="36463">MIGYIGSYASKDSTSVIRFTFDEQTEAFTEIKNILPWKDSKYLSVLGNDFVSILKKDKAGIGLWHMDCKESEEVLDEEITSCYVTQDQDYIYTANYHEGTLSIYAKKEHLHLQKRILIKKHAGCHQVILYKQYLLVPCLLLDKIMIFDHLHDDQLVKEIDFPKGSGPRHGVMDTNNHLYLVSELSNQLFIFHLDEELHMELLKTIDLVPEKEKAAAAAIRMSKDERFLYISIRDINQILVFDIKQGAVIQRMEARGDHPRDIALSPDDAYLFIANRFTNTLVVCKRDKESGLLTLCLNEMKAVEAVSIVFEEQEATV</sequence>
<dbReference type="SUPFAM" id="SSF50974">
    <property type="entry name" value="Nitrous oxide reductase, N-terminal domain"/>
    <property type="match status" value="1"/>
</dbReference>
<dbReference type="Pfam" id="PF10282">
    <property type="entry name" value="Lactonase"/>
    <property type="match status" value="1"/>
</dbReference>
<dbReference type="PANTHER" id="PTHR30344:SF1">
    <property type="entry name" value="6-PHOSPHOGLUCONOLACTONASE"/>
    <property type="match status" value="1"/>
</dbReference>
<dbReference type="PANTHER" id="PTHR30344">
    <property type="entry name" value="6-PHOSPHOGLUCONOLACTONASE-RELATED"/>
    <property type="match status" value="1"/>
</dbReference>
<protein>
    <submittedName>
        <fullName evidence="2">Beta-propeller fold lactonase family protein</fullName>
    </submittedName>
</protein>
<dbReference type="Gene3D" id="2.130.10.10">
    <property type="entry name" value="YVTN repeat-like/Quinoprotein amine dehydrogenase"/>
    <property type="match status" value="1"/>
</dbReference>
<evidence type="ECO:0000313" key="2">
    <source>
        <dbReference type="EMBL" id="QNM14059.1"/>
    </source>
</evidence>
<dbReference type="InterPro" id="IPR019405">
    <property type="entry name" value="Lactonase_7-beta_prop"/>
</dbReference>
<dbReference type="GO" id="GO:0005829">
    <property type="term" value="C:cytosol"/>
    <property type="evidence" value="ECO:0007669"/>
    <property type="project" value="TreeGrafter"/>
</dbReference>
<proteinExistence type="inferred from homology"/>
<dbReference type="Proteomes" id="UP000515856">
    <property type="component" value="Chromosome"/>
</dbReference>
<dbReference type="AlphaFoldDB" id="A0A7G9GTC7"/>
<dbReference type="KEGG" id="ehn:H9Q80_09020"/>
<evidence type="ECO:0000256" key="1">
    <source>
        <dbReference type="ARBA" id="ARBA00005564"/>
    </source>
</evidence>
<dbReference type="EMBL" id="CP060636">
    <property type="protein sequence ID" value="QNM14059.1"/>
    <property type="molecule type" value="Genomic_DNA"/>
</dbReference>
<dbReference type="InterPro" id="IPR050282">
    <property type="entry name" value="Cycloisomerase_2"/>
</dbReference>
<dbReference type="InterPro" id="IPR015943">
    <property type="entry name" value="WD40/YVTN_repeat-like_dom_sf"/>
</dbReference>
<accession>A0A7G9GTC7</accession>
<organism evidence="2 3">
    <name type="scientific">[Eubacterium] hominis</name>
    <dbReference type="NCBI Taxonomy" id="2764325"/>
    <lineage>
        <taxon>Bacteria</taxon>
        <taxon>Bacillati</taxon>
        <taxon>Bacillota</taxon>
        <taxon>Erysipelotrichia</taxon>
        <taxon>Erysipelotrichales</taxon>
        <taxon>Erysipelotrichaceae</taxon>
        <taxon>Amedibacillus</taxon>
    </lineage>
</organism>
<dbReference type="RefSeq" id="WP_117453476.1">
    <property type="nucleotide sequence ID" value="NZ_CP060636.1"/>
</dbReference>
<dbReference type="GO" id="GO:0017057">
    <property type="term" value="F:6-phosphogluconolactonase activity"/>
    <property type="evidence" value="ECO:0007669"/>
    <property type="project" value="TreeGrafter"/>
</dbReference>
<comment type="similarity">
    <text evidence="1">Belongs to the cycloisomerase 2 family.</text>
</comment>
<keyword evidence="3" id="KW-1185">Reference proteome</keyword>
<name>A0A7G9GTC7_9FIRM</name>
<reference evidence="2 3" key="1">
    <citation type="submission" date="2020-08" db="EMBL/GenBank/DDBJ databases">
        <authorList>
            <person name="Liu C."/>
            <person name="Sun Q."/>
        </authorList>
    </citation>
    <scope>NUCLEOTIDE SEQUENCE [LARGE SCALE GENOMIC DNA]</scope>
    <source>
        <strain evidence="2 3">NSJ-61</strain>
    </source>
</reference>